<dbReference type="AlphaFoldDB" id="A0A1I0YIM0"/>
<dbReference type="OrthoDB" id="7222937at2"/>
<dbReference type="Pfam" id="PF00589">
    <property type="entry name" value="Phage_integrase"/>
    <property type="match status" value="1"/>
</dbReference>
<dbReference type="InterPro" id="IPR002104">
    <property type="entry name" value="Integrase_catalytic"/>
</dbReference>
<keyword evidence="1" id="KW-0233">DNA recombination</keyword>
<gene>
    <name evidence="4" type="ORF">SAMN05421688_3148</name>
</gene>
<organism evidence="4 5">
    <name type="scientific">Poseidonocella pacifica</name>
    <dbReference type="NCBI Taxonomy" id="871651"/>
    <lineage>
        <taxon>Bacteria</taxon>
        <taxon>Pseudomonadati</taxon>
        <taxon>Pseudomonadota</taxon>
        <taxon>Alphaproteobacteria</taxon>
        <taxon>Rhodobacterales</taxon>
        <taxon>Roseobacteraceae</taxon>
        <taxon>Poseidonocella</taxon>
    </lineage>
</organism>
<dbReference type="GO" id="GO:0006310">
    <property type="term" value="P:DNA recombination"/>
    <property type="evidence" value="ECO:0007669"/>
    <property type="project" value="UniProtKB-KW"/>
</dbReference>
<evidence type="ECO:0000313" key="5">
    <source>
        <dbReference type="Proteomes" id="UP000198796"/>
    </source>
</evidence>
<feature type="compositionally biased region" description="Basic and acidic residues" evidence="2">
    <location>
        <begin position="546"/>
        <end position="557"/>
    </location>
</feature>
<reference evidence="4 5" key="1">
    <citation type="submission" date="2016-10" db="EMBL/GenBank/DDBJ databases">
        <authorList>
            <person name="de Groot N.N."/>
        </authorList>
    </citation>
    <scope>NUCLEOTIDE SEQUENCE [LARGE SCALE GENOMIC DNA]</scope>
    <source>
        <strain evidence="4 5">DSM 29316</strain>
    </source>
</reference>
<dbReference type="Gene3D" id="1.10.443.10">
    <property type="entry name" value="Intergrase catalytic core"/>
    <property type="match status" value="1"/>
</dbReference>
<name>A0A1I0YIM0_9RHOB</name>
<accession>A0A1I0YIM0</accession>
<dbReference type="EMBL" id="FOJU01000005">
    <property type="protein sequence ID" value="SFB13209.1"/>
    <property type="molecule type" value="Genomic_DNA"/>
</dbReference>
<proteinExistence type="predicted"/>
<protein>
    <submittedName>
        <fullName evidence="4">Phage integrase family protein</fullName>
    </submittedName>
</protein>
<evidence type="ECO:0000256" key="1">
    <source>
        <dbReference type="ARBA" id="ARBA00023172"/>
    </source>
</evidence>
<evidence type="ECO:0000313" key="4">
    <source>
        <dbReference type="EMBL" id="SFB13209.1"/>
    </source>
</evidence>
<evidence type="ECO:0000259" key="3">
    <source>
        <dbReference type="PROSITE" id="PS51898"/>
    </source>
</evidence>
<dbReference type="SUPFAM" id="SSF56349">
    <property type="entry name" value="DNA breaking-rejoining enzymes"/>
    <property type="match status" value="1"/>
</dbReference>
<evidence type="ECO:0000256" key="2">
    <source>
        <dbReference type="SAM" id="MobiDB-lite"/>
    </source>
</evidence>
<dbReference type="RefSeq" id="WP_092066575.1">
    <property type="nucleotide sequence ID" value="NZ_FOJU01000005.1"/>
</dbReference>
<dbReference type="GO" id="GO:0015074">
    <property type="term" value="P:DNA integration"/>
    <property type="evidence" value="ECO:0007669"/>
    <property type="project" value="InterPro"/>
</dbReference>
<dbReference type="GO" id="GO:0003677">
    <property type="term" value="F:DNA binding"/>
    <property type="evidence" value="ECO:0007669"/>
    <property type="project" value="InterPro"/>
</dbReference>
<dbReference type="Proteomes" id="UP000198796">
    <property type="component" value="Unassembled WGS sequence"/>
</dbReference>
<dbReference type="STRING" id="871651.SAMN05421688_3148"/>
<keyword evidence="5" id="KW-1185">Reference proteome</keyword>
<feature type="domain" description="Tyr recombinase" evidence="3">
    <location>
        <begin position="227"/>
        <end position="413"/>
    </location>
</feature>
<feature type="region of interest" description="Disordered" evidence="2">
    <location>
        <begin position="530"/>
        <end position="559"/>
    </location>
</feature>
<sequence length="726" mass="81712">MLENVGLAPERKSLLPPMTLTQAIEKASEEAPPDVETKIRAVGTLALSFFGDVPVSILSHDQCVDFLEFVWGMPKNWGQLHGKNRFESVGNGCDPQQIKHDADESDKAIVADVVADMTLTIPEKRFRLVQELRPRLTDGYLFVQRDMFNRIVRSALGGAVAGRDVDDENRVVPSHKQLRRKLNKWHKEAKTECGLPTRISRPKRRRSWALEHLVKLFLSPIYTGTSSPKQRWRKAKAQRRQIFRDALYWVPLFMVSLGVRPEEILQLKLKNVRFRDKVLCIFLGEDEDEHMKTEQSRRILPIPQLILDLGFREWVVGKIKSGETWAFPDVDPSEADGRRSHNFGKRMRTLLGHLELRFNDEDVYAMRRTLSSKLLALKVETGVRQRILGHLEGTTVDRHYSDDGLQDLKDLLDAVDYGLKVGRVRLFGFPIIVGCSTPVLPSIDVLISLTAHGEVSALRLNDPETDENIFGARVEGKPLPKELEAKQLPIMSAQEIATRVLALQMDYSFTLPTCEASTASFEHLLIHGDMPAHRPTENETADSEETDGKKTDAEAEGHSQPTWARIDLNETIGIDGKFRIGDTAICAFPLKRRSQELTSPRPGLVVSVRLLSGRRYLDIAHGAPAGDGRPAPHKFTLTQSEQLNAALLRRPTVFDLKRRILIAEDDARFLHRRLGSLAASARKRLGESMHFVGDVSPQPVAEQKAGRTTTQVVQRAGKVIRKPTPL</sequence>
<dbReference type="InterPro" id="IPR013762">
    <property type="entry name" value="Integrase-like_cat_sf"/>
</dbReference>
<dbReference type="InterPro" id="IPR011010">
    <property type="entry name" value="DNA_brk_join_enz"/>
</dbReference>
<dbReference type="PROSITE" id="PS51898">
    <property type="entry name" value="TYR_RECOMBINASE"/>
    <property type="match status" value="1"/>
</dbReference>